<dbReference type="Gene3D" id="1.10.3720.10">
    <property type="entry name" value="MetI-like"/>
    <property type="match status" value="1"/>
</dbReference>
<evidence type="ECO:0000259" key="8">
    <source>
        <dbReference type="PROSITE" id="PS50928"/>
    </source>
</evidence>
<organism evidence="9 10">
    <name type="scientific">Pseudarthrobacter siccitolerans</name>
    <dbReference type="NCBI Taxonomy" id="861266"/>
    <lineage>
        <taxon>Bacteria</taxon>
        <taxon>Bacillati</taxon>
        <taxon>Actinomycetota</taxon>
        <taxon>Actinomycetes</taxon>
        <taxon>Micrococcales</taxon>
        <taxon>Micrococcaceae</taxon>
        <taxon>Pseudarthrobacter</taxon>
    </lineage>
</organism>
<evidence type="ECO:0000256" key="7">
    <source>
        <dbReference type="RuleBase" id="RU363032"/>
    </source>
</evidence>
<dbReference type="PROSITE" id="PS50928">
    <property type="entry name" value="ABC_TM1"/>
    <property type="match status" value="1"/>
</dbReference>
<evidence type="ECO:0000256" key="2">
    <source>
        <dbReference type="ARBA" id="ARBA00022448"/>
    </source>
</evidence>
<evidence type="ECO:0000256" key="5">
    <source>
        <dbReference type="ARBA" id="ARBA00022989"/>
    </source>
</evidence>
<feature type="transmembrane region" description="Helical" evidence="7">
    <location>
        <begin position="25"/>
        <end position="44"/>
    </location>
</feature>
<proteinExistence type="inferred from homology"/>
<keyword evidence="5 7" id="KW-1133">Transmembrane helix</keyword>
<comment type="subcellular location">
    <subcellularLocation>
        <location evidence="1 7">Cell membrane</location>
        <topology evidence="1 7">Multi-pass membrane protein</topology>
    </subcellularLocation>
</comment>
<keyword evidence="3" id="KW-1003">Cell membrane</keyword>
<feature type="domain" description="ABC transmembrane type-1" evidence="8">
    <location>
        <begin position="83"/>
        <end position="295"/>
    </location>
</feature>
<feature type="transmembrane region" description="Helical" evidence="7">
    <location>
        <begin position="274"/>
        <end position="298"/>
    </location>
</feature>
<keyword evidence="4 7" id="KW-0812">Transmembrane</keyword>
<accession>A0ABU0PKE8</accession>
<evidence type="ECO:0000256" key="3">
    <source>
        <dbReference type="ARBA" id="ARBA00022475"/>
    </source>
</evidence>
<evidence type="ECO:0000313" key="9">
    <source>
        <dbReference type="EMBL" id="MDQ0674442.1"/>
    </source>
</evidence>
<dbReference type="InterPro" id="IPR035906">
    <property type="entry name" value="MetI-like_sf"/>
</dbReference>
<name>A0ABU0PKE8_9MICC</name>
<evidence type="ECO:0000256" key="6">
    <source>
        <dbReference type="ARBA" id="ARBA00023136"/>
    </source>
</evidence>
<reference evidence="9 10" key="1">
    <citation type="submission" date="2023-07" db="EMBL/GenBank/DDBJ databases">
        <title>Comparative genomics of wheat-associated soil bacteria to identify genetic determinants of phenazine resistance.</title>
        <authorList>
            <person name="Mouncey N."/>
        </authorList>
    </citation>
    <scope>NUCLEOTIDE SEQUENCE [LARGE SCALE GENOMIC DNA]</scope>
    <source>
        <strain evidence="9 10">W1I3</strain>
    </source>
</reference>
<dbReference type="InterPro" id="IPR000515">
    <property type="entry name" value="MetI-like"/>
</dbReference>
<dbReference type="PANTHER" id="PTHR43005:SF1">
    <property type="entry name" value="SPERMIDINE_PUTRESCINE TRANSPORT SYSTEM PERMEASE PROTEIN"/>
    <property type="match status" value="1"/>
</dbReference>
<dbReference type="CDD" id="cd06261">
    <property type="entry name" value="TM_PBP2"/>
    <property type="match status" value="1"/>
</dbReference>
<keyword evidence="9" id="KW-0762">Sugar transport</keyword>
<feature type="transmembrane region" description="Helical" evidence="7">
    <location>
        <begin position="87"/>
        <end position="108"/>
    </location>
</feature>
<comment type="similarity">
    <text evidence="7">Belongs to the binding-protein-dependent transport system permease family.</text>
</comment>
<dbReference type="PANTHER" id="PTHR43005">
    <property type="entry name" value="BLR7065 PROTEIN"/>
    <property type="match status" value="1"/>
</dbReference>
<feature type="transmembrane region" description="Helical" evidence="7">
    <location>
        <begin position="217"/>
        <end position="239"/>
    </location>
</feature>
<keyword evidence="10" id="KW-1185">Reference proteome</keyword>
<keyword evidence="6 7" id="KW-0472">Membrane</keyword>
<gene>
    <name evidence="9" type="ORF">QFZ36_002003</name>
</gene>
<dbReference type="Proteomes" id="UP001236806">
    <property type="component" value="Unassembled WGS sequence"/>
</dbReference>
<dbReference type="SUPFAM" id="SSF161098">
    <property type="entry name" value="MetI-like"/>
    <property type="match status" value="1"/>
</dbReference>
<comment type="caution">
    <text evidence="9">The sequence shown here is derived from an EMBL/GenBank/DDBJ whole genome shotgun (WGS) entry which is preliminary data.</text>
</comment>
<feature type="transmembrane region" description="Helical" evidence="7">
    <location>
        <begin position="120"/>
        <end position="141"/>
    </location>
</feature>
<dbReference type="EMBL" id="JAUSXB010000001">
    <property type="protein sequence ID" value="MDQ0674442.1"/>
    <property type="molecule type" value="Genomic_DNA"/>
</dbReference>
<sequence>MTATTTATTRSAPATPRRRFSWTPYLFIGLAVLYLLLFAVVPLLKGLDLSFTNTRLLNPTAGRYIGVDNYDHLLGGGAFFKSVVTTLIYTAFTVVLSLTLGTVSAFVINRYFPARTLARALMVMPWAVPTVAVALVFRWIYNDSTGIANAASSALGLGERGWLTDPAYGMPSVVISTVWKVTPFVMLVVLAALQSVPEDLYEATRIDGADSYSTFKLVVLPFLLPTLRVVALLMTIWSFRRFEIIWLLTGGGPVDATNTIVIDVYREAFNNSQLGLAAAAGMLGLVLSLVVTAIYFVVEQRANKQNGLD</sequence>
<evidence type="ECO:0000256" key="1">
    <source>
        <dbReference type="ARBA" id="ARBA00004651"/>
    </source>
</evidence>
<dbReference type="RefSeq" id="WP_306636019.1">
    <property type="nucleotide sequence ID" value="NZ_JAUSXB010000001.1"/>
</dbReference>
<dbReference type="Pfam" id="PF00528">
    <property type="entry name" value="BPD_transp_1"/>
    <property type="match status" value="1"/>
</dbReference>
<evidence type="ECO:0000256" key="4">
    <source>
        <dbReference type="ARBA" id="ARBA00022692"/>
    </source>
</evidence>
<protein>
    <submittedName>
        <fullName evidence="9">Multiple sugar transport system permease protein</fullName>
    </submittedName>
</protein>
<evidence type="ECO:0000313" key="10">
    <source>
        <dbReference type="Proteomes" id="UP001236806"/>
    </source>
</evidence>
<feature type="transmembrane region" description="Helical" evidence="7">
    <location>
        <begin position="173"/>
        <end position="196"/>
    </location>
</feature>
<keyword evidence="2 7" id="KW-0813">Transport</keyword>